<dbReference type="AlphaFoldDB" id="A0A7S0D9W7"/>
<comment type="similarity">
    <text evidence="2">Belongs to the lin-54 family.</text>
</comment>
<reference evidence="6" key="1">
    <citation type="submission" date="2021-01" db="EMBL/GenBank/DDBJ databases">
        <authorList>
            <person name="Corre E."/>
            <person name="Pelletier E."/>
            <person name="Niang G."/>
            <person name="Scheremetjew M."/>
            <person name="Finn R."/>
            <person name="Kale V."/>
            <person name="Holt S."/>
            <person name="Cochrane G."/>
            <person name="Meng A."/>
            <person name="Brown T."/>
            <person name="Cohen L."/>
        </authorList>
    </citation>
    <scope>NUCLEOTIDE SEQUENCE</scope>
    <source>
        <strain evidence="6">CCMP2058</strain>
    </source>
</reference>
<feature type="region of interest" description="Disordered" evidence="4">
    <location>
        <begin position="543"/>
        <end position="581"/>
    </location>
</feature>
<feature type="region of interest" description="Disordered" evidence="4">
    <location>
        <begin position="665"/>
        <end position="687"/>
    </location>
</feature>
<name>A0A7S0D9W7_9EUKA</name>
<dbReference type="SMART" id="SM01114">
    <property type="entry name" value="CXC"/>
    <property type="match status" value="2"/>
</dbReference>
<evidence type="ECO:0000256" key="3">
    <source>
        <dbReference type="ARBA" id="ARBA00023242"/>
    </source>
</evidence>
<organism evidence="6">
    <name type="scientific">Amorphochlora amoebiformis</name>
    <dbReference type="NCBI Taxonomy" id="1561963"/>
    <lineage>
        <taxon>Eukaryota</taxon>
        <taxon>Sar</taxon>
        <taxon>Rhizaria</taxon>
        <taxon>Cercozoa</taxon>
        <taxon>Chlorarachniophyceae</taxon>
        <taxon>Amorphochlora</taxon>
    </lineage>
</organism>
<comment type="subcellular location">
    <subcellularLocation>
        <location evidence="1">Nucleus</location>
    </subcellularLocation>
</comment>
<feature type="compositionally biased region" description="Polar residues" evidence="4">
    <location>
        <begin position="557"/>
        <end position="567"/>
    </location>
</feature>
<keyword evidence="3" id="KW-0539">Nucleus</keyword>
<dbReference type="InterPro" id="IPR033467">
    <property type="entry name" value="Tesmin/TSO1-like_CXC"/>
</dbReference>
<evidence type="ECO:0000256" key="4">
    <source>
        <dbReference type="SAM" id="MobiDB-lite"/>
    </source>
</evidence>
<feature type="region of interest" description="Disordered" evidence="4">
    <location>
        <begin position="215"/>
        <end position="247"/>
    </location>
</feature>
<dbReference type="PANTHER" id="PTHR12446">
    <property type="entry name" value="TESMIN/TSO1-RELATED"/>
    <property type="match status" value="1"/>
</dbReference>
<dbReference type="EMBL" id="HBEM01011753">
    <property type="protein sequence ID" value="CAD8445554.1"/>
    <property type="molecule type" value="Transcribed_RNA"/>
</dbReference>
<gene>
    <name evidence="6" type="ORF">LAMO00422_LOCUS8215</name>
</gene>
<dbReference type="GO" id="GO:0005634">
    <property type="term" value="C:nucleus"/>
    <property type="evidence" value="ECO:0007669"/>
    <property type="project" value="UniProtKB-SubCell"/>
</dbReference>
<dbReference type="PANTHER" id="PTHR12446:SF34">
    <property type="entry name" value="PROTEIN LIN-54 HOMOLOG"/>
    <property type="match status" value="1"/>
</dbReference>
<dbReference type="PROSITE" id="PS51634">
    <property type="entry name" value="CRC"/>
    <property type="match status" value="1"/>
</dbReference>
<feature type="region of interest" description="Disordered" evidence="4">
    <location>
        <begin position="381"/>
        <end position="413"/>
    </location>
</feature>
<evidence type="ECO:0000256" key="2">
    <source>
        <dbReference type="ARBA" id="ARBA00007267"/>
    </source>
</evidence>
<dbReference type="InterPro" id="IPR005172">
    <property type="entry name" value="CRC"/>
</dbReference>
<feature type="compositionally biased region" description="Low complexity" evidence="4">
    <location>
        <begin position="218"/>
        <end position="236"/>
    </location>
</feature>
<proteinExistence type="inferred from homology"/>
<accession>A0A7S0D9W7</accession>
<dbReference type="InterPro" id="IPR028307">
    <property type="entry name" value="Lin-54_fam"/>
</dbReference>
<evidence type="ECO:0000313" key="6">
    <source>
        <dbReference type="EMBL" id="CAD8445554.1"/>
    </source>
</evidence>
<dbReference type="GO" id="GO:0006355">
    <property type="term" value="P:regulation of DNA-templated transcription"/>
    <property type="evidence" value="ECO:0007669"/>
    <property type="project" value="TreeGrafter"/>
</dbReference>
<feature type="compositionally biased region" description="Low complexity" evidence="4">
    <location>
        <begin position="86"/>
        <end position="106"/>
    </location>
</feature>
<feature type="region of interest" description="Disordered" evidence="4">
    <location>
        <begin position="342"/>
        <end position="369"/>
    </location>
</feature>
<feature type="compositionally biased region" description="Low complexity" evidence="4">
    <location>
        <begin position="386"/>
        <end position="396"/>
    </location>
</feature>
<evidence type="ECO:0000256" key="1">
    <source>
        <dbReference type="ARBA" id="ARBA00004123"/>
    </source>
</evidence>
<feature type="region of interest" description="Disordered" evidence="4">
    <location>
        <begin position="1"/>
        <end position="121"/>
    </location>
</feature>
<dbReference type="Pfam" id="PF03638">
    <property type="entry name" value="TCR"/>
    <property type="match status" value="2"/>
</dbReference>
<feature type="domain" description="CRC" evidence="5">
    <location>
        <begin position="413"/>
        <end position="526"/>
    </location>
</feature>
<evidence type="ECO:0000259" key="5">
    <source>
        <dbReference type="PROSITE" id="PS51634"/>
    </source>
</evidence>
<sequence>MLPFAKQKPSSKKPEPPRRRPAKKALKQVGSASPFWQELELSPLNRKDVPGLPPSPLVGRDSATRFSRLYPSPRQGLPPRPQPSPGNSLHASGASAGSSIPTSSVSRPTGDPNAYPNGLRPSSLVLGPHTPNIAGAHLDRRSRSSITGKTAARRDKVLNFDGTSKVAGLTDFNTAASTINCKNGNVGSEADGSLSALTAALDTADSEMSRIKMKVTPSKLGSTQSTKSSSSALRQSMTSSNVGHISRKASVAHKQALARARVGGSEQDILGVSRTMIQQMQINLRSANPGESMSSLLKRHAATLQRNISSLLQPKRAGSEAAAGSAVEDIVAKAIREAQQSAILNETKGNSRRRNPAKKQQMTSSATVSAAADVLNAMGRQARTATSSGRPGRPGRSSGGRKTKKSKATDDKGMKPCNCKKSKCLKLYCECFARQAYCSDCNCIACHNIPEYEFERSKAVLVTLERDANAFFRGSKLGSVDANTAKHLKGCNCKKSACLKKYCECFQAKVSCSAMCKCHGCKNGKTEKPASAAAAAAVAAVNRVRQNTRRRQKKPSIISSGAESTAPRSRKRRSNTRPIPLPNVEARIIMALDAKQQRGQPLPMSKPIPVQQAYPTNHQTVNPMATMVGALPIKGSAPPYQLLPNGHPGNPSIPVVSGAGHGAQAKRRRTDGTDGAQDNMFQMPLNGPLILLQP</sequence>
<protein>
    <recommendedName>
        <fullName evidence="5">CRC domain-containing protein</fullName>
    </recommendedName>
</protein>